<dbReference type="EMBL" id="FNXT01000843">
    <property type="protein sequence ID" value="SZX68139.1"/>
    <property type="molecule type" value="Genomic_DNA"/>
</dbReference>
<evidence type="ECO:0000256" key="1">
    <source>
        <dbReference type="SAM" id="MobiDB-lite"/>
    </source>
</evidence>
<protein>
    <submittedName>
        <fullName evidence="2">Uncharacterized protein</fullName>
    </submittedName>
</protein>
<feature type="compositionally biased region" description="Low complexity" evidence="1">
    <location>
        <begin position="121"/>
        <end position="133"/>
    </location>
</feature>
<sequence length="238" mass="25336">MLLCSCSSPGCLREPLPNQQLLPVCLECDSEAQTALRRLKDRAKATGADLFELLVSGSVASWEAFIISSFQAGYNADIQEATVQHQLVHEFRLLLLLGRTLCDRQPGVSVTYSTVQPTAASASARGASPASGRLQLPGGQQSTRRCPRASTPTSCCCCSGRHSSWWPSHSSTPICLPPGSLTSGAQYSNTSPAMLATQAAYGTLAAARHLYTGGRPAECCRLRWGDTGVLAILLWHDG</sequence>
<accession>A0A383VTI7</accession>
<organism evidence="2 3">
    <name type="scientific">Tetradesmus obliquus</name>
    <name type="common">Green alga</name>
    <name type="synonym">Acutodesmus obliquus</name>
    <dbReference type="NCBI Taxonomy" id="3088"/>
    <lineage>
        <taxon>Eukaryota</taxon>
        <taxon>Viridiplantae</taxon>
        <taxon>Chlorophyta</taxon>
        <taxon>core chlorophytes</taxon>
        <taxon>Chlorophyceae</taxon>
        <taxon>CS clade</taxon>
        <taxon>Sphaeropleales</taxon>
        <taxon>Scenedesmaceae</taxon>
        <taxon>Tetradesmus</taxon>
    </lineage>
</organism>
<evidence type="ECO:0000313" key="2">
    <source>
        <dbReference type="EMBL" id="SZX68139.1"/>
    </source>
</evidence>
<feature type="region of interest" description="Disordered" evidence="1">
    <location>
        <begin position="121"/>
        <end position="145"/>
    </location>
</feature>
<gene>
    <name evidence="2" type="ORF">BQ4739_LOCUS8516</name>
</gene>
<name>A0A383VTI7_TETOB</name>
<proteinExistence type="predicted"/>
<dbReference type="AlphaFoldDB" id="A0A383VTI7"/>
<evidence type="ECO:0000313" key="3">
    <source>
        <dbReference type="Proteomes" id="UP000256970"/>
    </source>
</evidence>
<keyword evidence="3" id="KW-1185">Reference proteome</keyword>
<dbReference type="Proteomes" id="UP000256970">
    <property type="component" value="Unassembled WGS sequence"/>
</dbReference>
<reference evidence="2 3" key="1">
    <citation type="submission" date="2016-10" db="EMBL/GenBank/DDBJ databases">
        <authorList>
            <person name="Cai Z."/>
        </authorList>
    </citation>
    <scope>NUCLEOTIDE SEQUENCE [LARGE SCALE GENOMIC DNA]</scope>
</reference>